<evidence type="ECO:0000259" key="9">
    <source>
        <dbReference type="PROSITE" id="PS50156"/>
    </source>
</evidence>
<evidence type="ECO:0000313" key="11">
    <source>
        <dbReference type="Proteomes" id="UP000638648"/>
    </source>
</evidence>
<comment type="caution">
    <text evidence="10">The sequence shown here is derived from an EMBL/GenBank/DDBJ whole genome shotgun (WGS) entry which is preliminary data.</text>
</comment>
<feature type="transmembrane region" description="Helical" evidence="8">
    <location>
        <begin position="316"/>
        <end position="339"/>
    </location>
</feature>
<keyword evidence="5 8" id="KW-1133">Transmembrane helix</keyword>
<evidence type="ECO:0000256" key="5">
    <source>
        <dbReference type="ARBA" id="ARBA00022989"/>
    </source>
</evidence>
<feature type="transmembrane region" description="Helical" evidence="8">
    <location>
        <begin position="275"/>
        <end position="295"/>
    </location>
</feature>
<evidence type="ECO:0000256" key="3">
    <source>
        <dbReference type="ARBA" id="ARBA00022475"/>
    </source>
</evidence>
<keyword evidence="11" id="KW-1185">Reference proteome</keyword>
<feature type="region of interest" description="Disordered" evidence="7">
    <location>
        <begin position="1"/>
        <end position="44"/>
    </location>
</feature>
<dbReference type="PANTHER" id="PTHR33406">
    <property type="entry name" value="MEMBRANE PROTEIN MJ1562-RELATED"/>
    <property type="match status" value="1"/>
</dbReference>
<feature type="transmembrane region" description="Helical" evidence="8">
    <location>
        <begin position="625"/>
        <end position="645"/>
    </location>
</feature>
<feature type="transmembrane region" description="Helical" evidence="8">
    <location>
        <begin position="558"/>
        <end position="577"/>
    </location>
</feature>
<name>A0A927RE28_9ACTN</name>
<comment type="similarity">
    <text evidence="2">Belongs to the resistance-nodulation-cell division (RND) (TC 2.A.6) family. MmpL subfamily.</text>
</comment>
<dbReference type="Gene3D" id="1.20.1640.10">
    <property type="entry name" value="Multidrug efflux transporter AcrB transmembrane domain"/>
    <property type="match status" value="2"/>
</dbReference>
<organism evidence="10 11">
    <name type="scientific">Actinopolymorpha pittospori</name>
    <dbReference type="NCBI Taxonomy" id="648752"/>
    <lineage>
        <taxon>Bacteria</taxon>
        <taxon>Bacillati</taxon>
        <taxon>Actinomycetota</taxon>
        <taxon>Actinomycetes</taxon>
        <taxon>Propionibacteriales</taxon>
        <taxon>Actinopolymorphaceae</taxon>
        <taxon>Actinopolymorpha</taxon>
    </lineage>
</organism>
<comment type="subcellular location">
    <subcellularLocation>
        <location evidence="1">Cell membrane</location>
        <topology evidence="1">Multi-pass membrane protein</topology>
    </subcellularLocation>
</comment>
<accession>A0A927RE28</accession>
<dbReference type="PROSITE" id="PS50156">
    <property type="entry name" value="SSD"/>
    <property type="match status" value="1"/>
</dbReference>
<feature type="compositionally biased region" description="Basic and acidic residues" evidence="7">
    <location>
        <begin position="1"/>
        <end position="11"/>
    </location>
</feature>
<keyword evidence="3" id="KW-1003">Cell membrane</keyword>
<evidence type="ECO:0000256" key="8">
    <source>
        <dbReference type="SAM" id="Phobius"/>
    </source>
</evidence>
<dbReference type="InterPro" id="IPR000731">
    <property type="entry name" value="SSD"/>
</dbReference>
<feature type="domain" description="SSD" evidence="9">
    <location>
        <begin position="239"/>
        <end position="370"/>
    </location>
</feature>
<dbReference type="InterPro" id="IPR004869">
    <property type="entry name" value="MMPL_dom"/>
</dbReference>
<dbReference type="PANTHER" id="PTHR33406:SF11">
    <property type="entry name" value="MEMBRANE PROTEIN SCO6666-RELATED"/>
    <property type="match status" value="1"/>
</dbReference>
<evidence type="ECO:0000256" key="7">
    <source>
        <dbReference type="SAM" id="MobiDB-lite"/>
    </source>
</evidence>
<evidence type="ECO:0000256" key="1">
    <source>
        <dbReference type="ARBA" id="ARBA00004651"/>
    </source>
</evidence>
<dbReference type="Pfam" id="PF03176">
    <property type="entry name" value="MMPL"/>
    <property type="match status" value="2"/>
</dbReference>
<feature type="transmembrane region" description="Helical" evidence="8">
    <location>
        <begin position="222"/>
        <end position="240"/>
    </location>
</feature>
<dbReference type="SUPFAM" id="SSF82866">
    <property type="entry name" value="Multidrug efflux transporter AcrB transmembrane domain"/>
    <property type="match status" value="2"/>
</dbReference>
<evidence type="ECO:0000256" key="6">
    <source>
        <dbReference type="ARBA" id="ARBA00023136"/>
    </source>
</evidence>
<feature type="transmembrane region" description="Helical" evidence="8">
    <location>
        <begin position="700"/>
        <end position="721"/>
    </location>
</feature>
<feature type="transmembrane region" description="Helical" evidence="8">
    <location>
        <begin position="63"/>
        <end position="84"/>
    </location>
</feature>
<evidence type="ECO:0000313" key="10">
    <source>
        <dbReference type="EMBL" id="MBE1613082.1"/>
    </source>
</evidence>
<evidence type="ECO:0000256" key="2">
    <source>
        <dbReference type="ARBA" id="ARBA00010157"/>
    </source>
</evidence>
<keyword evidence="4 8" id="KW-0812">Transmembrane</keyword>
<dbReference type="RefSeq" id="WP_192756009.1">
    <property type="nucleotide sequence ID" value="NZ_BAABJL010000128.1"/>
</dbReference>
<feature type="transmembrane region" description="Helical" evidence="8">
    <location>
        <begin position="247"/>
        <end position="269"/>
    </location>
</feature>
<evidence type="ECO:0000256" key="4">
    <source>
        <dbReference type="ARBA" id="ARBA00022692"/>
    </source>
</evidence>
<dbReference type="AlphaFoldDB" id="A0A927RE28"/>
<dbReference type="EMBL" id="JADBEM010000001">
    <property type="protein sequence ID" value="MBE1613082.1"/>
    <property type="molecule type" value="Genomic_DNA"/>
</dbReference>
<sequence length="776" mass="80906">MTEQPRAESRSRSQSPTGTRPDSAPGPHHEDATPAGSSNGGPGRRSVFERLAGWSGRHRWRALALWAVVLVGATVAAQAVGSAYQNDFSLPGTQSQQVADKLAADAPDQAGGTVQIVLEHPDGVRSAGTQARVTSMLAAVRDLPHVAAVESPYSGGYAISRDGTIAYATVLLDAPPTEVPVEDVHRVMDTAQRANGDGLRVELGGEAVRGAQAEGGGAAEGAGILAVLVILVLLFGSLLAASLPIVIAVFAVGAAVGLVGLASHVAVVADFTTPLMILVGLGVGIDYALLVFSRYRSELVRKVDRERAVRRALDSAGRTVFFAGCTVIIALMGLVVLGLGALQGVAVAVALTVLVTMLASLTLLPALLAIMGRRIERAVHRQASRARSADGDRWRRWSAFVQRHPWPAVLVPVLALGALCVPLGTMHLGFADAGNDSDSSTSRQAYDLLGKGFGPGFNGPLLVLAEGDAQAARTAHDVLADTRGIAAVSPPMPSGQDDLATLLVFPDSKPQDTATVDLVDRLRADVLPDVAADTGATYLVGGATAAVVDFSDAVADRMALFVCVVVGLSALLLMAVFRSLLIPLKAAVLNLLSVGASLGVITLVFQNGVAGGLLGVEPGPVEAFVPVMIFAIVFGLSMDYEVFLLSRMHEEWERTRDASRAISEGLATTARVVTAAAAIMVVVFAAFLLDPSRMLKQFGLGLAVAILLDALVIRCLILPAVMQVLGDRAWWLPNWLGRRLPRLAIDRAGIDRGDVDRGDVGRGDVGCAEAPRASEG</sequence>
<dbReference type="InterPro" id="IPR050545">
    <property type="entry name" value="Mycobact_MmpL"/>
</dbReference>
<feature type="transmembrane region" description="Helical" evidence="8">
    <location>
        <begin position="406"/>
        <end position="430"/>
    </location>
</feature>
<gene>
    <name evidence="10" type="ORF">HEB94_009930</name>
</gene>
<keyword evidence="6 8" id="KW-0472">Membrane</keyword>
<feature type="transmembrane region" description="Helical" evidence="8">
    <location>
        <begin position="345"/>
        <end position="371"/>
    </location>
</feature>
<proteinExistence type="inferred from homology"/>
<dbReference type="GO" id="GO:0005886">
    <property type="term" value="C:plasma membrane"/>
    <property type="evidence" value="ECO:0007669"/>
    <property type="project" value="UniProtKB-SubCell"/>
</dbReference>
<feature type="transmembrane region" description="Helical" evidence="8">
    <location>
        <begin position="666"/>
        <end position="688"/>
    </location>
</feature>
<feature type="transmembrane region" description="Helical" evidence="8">
    <location>
        <begin position="584"/>
        <end position="605"/>
    </location>
</feature>
<protein>
    <submittedName>
        <fullName evidence="10">RND superfamily putative drug exporter</fullName>
    </submittedName>
</protein>
<reference evidence="10" key="1">
    <citation type="submission" date="2020-10" db="EMBL/GenBank/DDBJ databases">
        <title>Sequencing the genomes of 1000 actinobacteria strains.</title>
        <authorList>
            <person name="Klenk H.-P."/>
        </authorList>
    </citation>
    <scope>NUCLEOTIDE SEQUENCE</scope>
    <source>
        <strain evidence="10">DSM 45354</strain>
    </source>
</reference>
<dbReference type="Proteomes" id="UP000638648">
    <property type="component" value="Unassembled WGS sequence"/>
</dbReference>